<dbReference type="Proteomes" id="UP001172684">
    <property type="component" value="Unassembled WGS sequence"/>
</dbReference>
<comment type="caution">
    <text evidence="2">The sequence shown here is derived from an EMBL/GenBank/DDBJ whole genome shotgun (WGS) entry which is preliminary data.</text>
</comment>
<feature type="region of interest" description="Disordered" evidence="1">
    <location>
        <begin position="336"/>
        <end position="356"/>
    </location>
</feature>
<feature type="compositionally biased region" description="Low complexity" evidence="1">
    <location>
        <begin position="142"/>
        <end position="152"/>
    </location>
</feature>
<feature type="region of interest" description="Disordered" evidence="1">
    <location>
        <begin position="1"/>
        <end position="316"/>
    </location>
</feature>
<feature type="compositionally biased region" description="Basic and acidic residues" evidence="1">
    <location>
        <begin position="155"/>
        <end position="182"/>
    </location>
</feature>
<feature type="compositionally biased region" description="Polar residues" evidence="1">
    <location>
        <begin position="237"/>
        <end position="263"/>
    </location>
</feature>
<organism evidence="2 3">
    <name type="scientific">Coniosporium apollinis</name>
    <dbReference type="NCBI Taxonomy" id="61459"/>
    <lineage>
        <taxon>Eukaryota</taxon>
        <taxon>Fungi</taxon>
        <taxon>Dikarya</taxon>
        <taxon>Ascomycota</taxon>
        <taxon>Pezizomycotina</taxon>
        <taxon>Dothideomycetes</taxon>
        <taxon>Dothideomycetes incertae sedis</taxon>
        <taxon>Coniosporium</taxon>
    </lineage>
</organism>
<evidence type="ECO:0000313" key="2">
    <source>
        <dbReference type="EMBL" id="KAJ9660754.1"/>
    </source>
</evidence>
<evidence type="ECO:0000256" key="1">
    <source>
        <dbReference type="SAM" id="MobiDB-lite"/>
    </source>
</evidence>
<reference evidence="2" key="1">
    <citation type="submission" date="2022-10" db="EMBL/GenBank/DDBJ databases">
        <title>Culturing micro-colonial fungi from biological soil crusts in the Mojave desert and describing Neophaeococcomyces mojavensis, and introducing the new genera and species Taxawa tesnikishii.</title>
        <authorList>
            <person name="Kurbessoian T."/>
            <person name="Stajich J.E."/>
        </authorList>
    </citation>
    <scope>NUCLEOTIDE SEQUENCE</scope>
    <source>
        <strain evidence="2">TK_1</strain>
    </source>
</reference>
<feature type="compositionally biased region" description="Low complexity" evidence="1">
    <location>
        <begin position="14"/>
        <end position="35"/>
    </location>
</feature>
<feature type="compositionally biased region" description="Basic and acidic residues" evidence="1">
    <location>
        <begin position="189"/>
        <end position="203"/>
    </location>
</feature>
<protein>
    <recommendedName>
        <fullName evidence="4">Shugoshin C-terminal domain-containing protein</fullName>
    </recommendedName>
</protein>
<feature type="compositionally biased region" description="Polar residues" evidence="1">
    <location>
        <begin position="275"/>
        <end position="303"/>
    </location>
</feature>
<accession>A0ABQ9NL64</accession>
<proteinExistence type="predicted"/>
<feature type="compositionally biased region" description="Basic and acidic residues" evidence="1">
    <location>
        <begin position="46"/>
        <end position="63"/>
    </location>
</feature>
<feature type="compositionally biased region" description="Low complexity" evidence="1">
    <location>
        <begin position="304"/>
        <end position="315"/>
    </location>
</feature>
<gene>
    <name evidence="2" type="ORF">H2201_006833</name>
</gene>
<dbReference type="EMBL" id="JAPDRL010000063">
    <property type="protein sequence ID" value="KAJ9660754.1"/>
    <property type="molecule type" value="Genomic_DNA"/>
</dbReference>
<evidence type="ECO:0000313" key="3">
    <source>
        <dbReference type="Proteomes" id="UP001172684"/>
    </source>
</evidence>
<feature type="compositionally biased region" description="Polar residues" evidence="1">
    <location>
        <begin position="64"/>
        <end position="74"/>
    </location>
</feature>
<keyword evidence="3" id="KW-1185">Reference proteome</keyword>
<evidence type="ECO:0008006" key="4">
    <source>
        <dbReference type="Google" id="ProtNLM"/>
    </source>
</evidence>
<feature type="compositionally biased region" description="Basic and acidic residues" evidence="1">
    <location>
        <begin position="126"/>
        <end position="141"/>
    </location>
</feature>
<name>A0ABQ9NL64_9PEZI</name>
<sequence length="356" mass="37971">MPVSDKKPPSTTRPGSAASAASTKSLSSGSKSSPTDGPVKGVARVVKKEDPPSPSDRKSEAKKQASTSSSNPISQPAEAKPRRPTVSGDTERPSKQPLASARSEEKESLIVKLKYGKKNRLLIKNAEVDKHNAKPRLKEEASSSPSPSSSPSTVDRPKKNDTPIQKERAQPPKEALKKHAEKSQSATARPERAEKPLRPRDDDSAIAPPSKRQKPPSSLDLDKEPSTPAQPAFPSPALSNPSSAQKAQHLAPTSQPTTTSQHLTPKKDHRVAMMRSNSNDSLNNSTPKPSGVSSSAPQSTITNPAPTSAPAARAPDIQLLLSRSRHLNDLGRRLKHATTAILSKTSPPPRARPLPR</sequence>
<feature type="compositionally biased region" description="Pro residues" evidence="1">
    <location>
        <begin position="346"/>
        <end position="356"/>
    </location>
</feature>